<comment type="caution">
    <text evidence="13">Lacks conserved residue(s) required for the propagation of feature annotation.</text>
</comment>
<feature type="binding site" evidence="13">
    <location>
        <position position="156"/>
    </location>
    <ligand>
        <name>Zn(2+)</name>
        <dbReference type="ChEBI" id="CHEBI:29105"/>
    </ligand>
</feature>
<dbReference type="InterPro" id="IPR004495">
    <property type="entry name" value="Met-tRNA-synth_bsu_C"/>
</dbReference>
<dbReference type="Gene3D" id="1.10.730.10">
    <property type="entry name" value="Isoleucyl-tRNA Synthetase, Domain 1"/>
    <property type="match status" value="1"/>
</dbReference>
<keyword evidence="10 13" id="KW-0648">Protein biosynthesis</keyword>
<keyword evidence="16" id="KW-1185">Reference proteome</keyword>
<dbReference type="CDD" id="cd00814">
    <property type="entry name" value="MetRS_core"/>
    <property type="match status" value="1"/>
</dbReference>
<dbReference type="CDD" id="cd02800">
    <property type="entry name" value="tRNA_bind_EcMetRS_like"/>
    <property type="match status" value="1"/>
</dbReference>
<keyword evidence="8 13" id="KW-0067">ATP-binding</keyword>
<comment type="cofactor">
    <cofactor evidence="13">
        <name>Zn(2+)</name>
        <dbReference type="ChEBI" id="CHEBI:29105"/>
    </cofactor>
    <text evidence="13">Binds 1 zinc ion per subunit.</text>
</comment>
<comment type="caution">
    <text evidence="15">The sequence shown here is derived from an EMBL/GenBank/DDBJ whole genome shotgun (WGS) entry which is preliminary data.</text>
</comment>
<dbReference type="Gene3D" id="2.170.220.10">
    <property type="match status" value="1"/>
</dbReference>
<dbReference type="InterPro" id="IPR009080">
    <property type="entry name" value="tRNAsynth_Ia_anticodon-bd"/>
</dbReference>
<keyword evidence="7 13" id="KW-0547">Nucleotide-binding</keyword>
<comment type="catalytic activity">
    <reaction evidence="12 13">
        <text>tRNA(Met) + L-methionine + ATP = L-methionyl-tRNA(Met) + AMP + diphosphate</text>
        <dbReference type="Rhea" id="RHEA:13481"/>
        <dbReference type="Rhea" id="RHEA-COMP:9667"/>
        <dbReference type="Rhea" id="RHEA-COMP:9698"/>
        <dbReference type="ChEBI" id="CHEBI:30616"/>
        <dbReference type="ChEBI" id="CHEBI:33019"/>
        <dbReference type="ChEBI" id="CHEBI:57844"/>
        <dbReference type="ChEBI" id="CHEBI:78442"/>
        <dbReference type="ChEBI" id="CHEBI:78530"/>
        <dbReference type="ChEBI" id="CHEBI:456215"/>
        <dbReference type="EC" id="6.1.1.10"/>
    </reaction>
</comment>
<dbReference type="HAMAP" id="MF_01228">
    <property type="entry name" value="Met_tRNA_synth_type2"/>
    <property type="match status" value="1"/>
</dbReference>
<dbReference type="InterPro" id="IPR015413">
    <property type="entry name" value="Methionyl/Leucyl_tRNA_Synth"/>
</dbReference>
<evidence type="ECO:0000256" key="1">
    <source>
        <dbReference type="ARBA" id="ARBA00003314"/>
    </source>
</evidence>
<dbReference type="InterPro" id="IPR002547">
    <property type="entry name" value="tRNA-bd_dom"/>
</dbReference>
<dbReference type="EC" id="6.1.1.10" evidence="13"/>
<dbReference type="SUPFAM" id="SSF47323">
    <property type="entry name" value="Anticodon-binding domain of a subclass of class I aminoacyl-tRNA synthetases"/>
    <property type="match status" value="1"/>
</dbReference>
<evidence type="ECO:0000256" key="12">
    <source>
        <dbReference type="ARBA" id="ARBA00047364"/>
    </source>
</evidence>
<dbReference type="InterPro" id="IPR012340">
    <property type="entry name" value="NA-bd_OB-fold"/>
</dbReference>
<keyword evidence="13" id="KW-0479">Metal-binding</keyword>
<feature type="short sequence motif" description="'KMSKS' region" evidence="13">
    <location>
        <begin position="325"/>
        <end position="329"/>
    </location>
</feature>
<dbReference type="CDD" id="cd07957">
    <property type="entry name" value="Anticodon_Ia_Met"/>
    <property type="match status" value="1"/>
</dbReference>
<keyword evidence="5 13" id="KW-0820">tRNA-binding</keyword>
<feature type="binding site" evidence="13">
    <location>
        <position position="173"/>
    </location>
    <ligand>
        <name>Zn(2+)</name>
        <dbReference type="ChEBI" id="CHEBI:29105"/>
    </ligand>
</feature>
<dbReference type="Proteomes" id="UP001529275">
    <property type="component" value="Unassembled WGS sequence"/>
</dbReference>
<accession>A0ABT7UGP3</accession>
<evidence type="ECO:0000256" key="7">
    <source>
        <dbReference type="ARBA" id="ARBA00022741"/>
    </source>
</evidence>
<dbReference type="InterPro" id="IPR023457">
    <property type="entry name" value="Met-tRNA_synth_2"/>
</dbReference>
<dbReference type="NCBIfam" id="TIGR00398">
    <property type="entry name" value="metG"/>
    <property type="match status" value="1"/>
</dbReference>
<dbReference type="Pfam" id="PF19303">
    <property type="entry name" value="Anticodon_3"/>
    <property type="match status" value="1"/>
</dbReference>
<dbReference type="Pfam" id="PF09334">
    <property type="entry name" value="tRNA-synt_1g"/>
    <property type="match status" value="2"/>
</dbReference>
<dbReference type="PANTHER" id="PTHR43326">
    <property type="entry name" value="METHIONYL-TRNA SYNTHETASE"/>
    <property type="match status" value="1"/>
</dbReference>
<dbReference type="Gene3D" id="3.40.50.620">
    <property type="entry name" value="HUPs"/>
    <property type="match status" value="1"/>
</dbReference>
<dbReference type="Pfam" id="PF01588">
    <property type="entry name" value="tRNA_bind"/>
    <property type="match status" value="1"/>
</dbReference>
<comment type="function">
    <text evidence="1 13">Is required not only for elongation of protein synthesis but also for the initiation of all mRNA translation through initiator tRNA(fMet) aminoacylation.</text>
</comment>
<dbReference type="PRINTS" id="PR01041">
    <property type="entry name" value="TRNASYNTHMET"/>
</dbReference>
<dbReference type="SUPFAM" id="SSF52374">
    <property type="entry name" value="Nucleotidylyl transferase"/>
    <property type="match status" value="1"/>
</dbReference>
<dbReference type="GO" id="GO:0004825">
    <property type="term" value="F:methionine-tRNA ligase activity"/>
    <property type="evidence" value="ECO:0007669"/>
    <property type="project" value="UniProtKB-EC"/>
</dbReference>
<evidence type="ECO:0000256" key="13">
    <source>
        <dbReference type="HAMAP-Rule" id="MF_01228"/>
    </source>
</evidence>
<evidence type="ECO:0000313" key="15">
    <source>
        <dbReference type="EMBL" id="MDM8195122.1"/>
    </source>
</evidence>
<feature type="domain" description="TRNA-binding" evidence="14">
    <location>
        <begin position="565"/>
        <end position="664"/>
    </location>
</feature>
<evidence type="ECO:0000256" key="9">
    <source>
        <dbReference type="ARBA" id="ARBA00022884"/>
    </source>
</evidence>
<evidence type="ECO:0000256" key="6">
    <source>
        <dbReference type="ARBA" id="ARBA00022598"/>
    </source>
</evidence>
<comment type="similarity">
    <text evidence="13">Belongs to the class-I aminoacyl-tRNA synthetase family. MetG type 2A subfamily.</text>
</comment>
<proteinExistence type="inferred from homology"/>
<feature type="binding site" evidence="13">
    <location>
        <position position="170"/>
    </location>
    <ligand>
        <name>Zn(2+)</name>
        <dbReference type="ChEBI" id="CHEBI:29105"/>
    </ligand>
</feature>
<organism evidence="15 16">
    <name type="scientific">Massilimicrobiota timonensis</name>
    <dbReference type="NCBI Taxonomy" id="1776392"/>
    <lineage>
        <taxon>Bacteria</taxon>
        <taxon>Bacillati</taxon>
        <taxon>Bacillota</taxon>
        <taxon>Erysipelotrichia</taxon>
        <taxon>Erysipelotrichales</taxon>
        <taxon>Erysipelotrichaceae</taxon>
        <taxon>Massilimicrobiota</taxon>
    </lineage>
</organism>
<dbReference type="NCBIfam" id="NF008900">
    <property type="entry name" value="PRK12267.1"/>
    <property type="match status" value="1"/>
</dbReference>
<gene>
    <name evidence="13 15" type="primary">metG</name>
    <name evidence="15" type="ORF">QUV98_02190</name>
</gene>
<dbReference type="PROSITE" id="PS50886">
    <property type="entry name" value="TRBD"/>
    <property type="match status" value="1"/>
</dbReference>
<evidence type="ECO:0000259" key="14">
    <source>
        <dbReference type="PROSITE" id="PS50886"/>
    </source>
</evidence>
<name>A0ABT7UGP3_9FIRM</name>
<dbReference type="NCBIfam" id="TIGR00399">
    <property type="entry name" value="metG_C_term"/>
    <property type="match status" value="1"/>
</dbReference>
<evidence type="ECO:0000256" key="3">
    <source>
        <dbReference type="ARBA" id="ARBA00011738"/>
    </source>
</evidence>
<keyword evidence="13" id="KW-0862">Zinc</keyword>
<dbReference type="Gene3D" id="2.40.50.140">
    <property type="entry name" value="Nucleic acid-binding proteins"/>
    <property type="match status" value="1"/>
</dbReference>
<keyword evidence="11 13" id="KW-0030">Aminoacyl-tRNA synthetase</keyword>
<dbReference type="InterPro" id="IPR014758">
    <property type="entry name" value="Met-tRNA_synth"/>
</dbReference>
<dbReference type="PANTHER" id="PTHR43326:SF1">
    <property type="entry name" value="METHIONINE--TRNA LIGASE, MITOCHONDRIAL"/>
    <property type="match status" value="1"/>
</dbReference>
<comment type="subunit">
    <text evidence="3 13">Homodimer.</text>
</comment>
<feature type="binding site" evidence="13">
    <location>
        <position position="153"/>
    </location>
    <ligand>
        <name>Zn(2+)</name>
        <dbReference type="ChEBI" id="CHEBI:29105"/>
    </ligand>
</feature>
<evidence type="ECO:0000256" key="11">
    <source>
        <dbReference type="ARBA" id="ARBA00023146"/>
    </source>
</evidence>
<evidence type="ECO:0000256" key="5">
    <source>
        <dbReference type="ARBA" id="ARBA00022555"/>
    </source>
</evidence>
<dbReference type="InterPro" id="IPR033911">
    <property type="entry name" value="MetRS_core"/>
</dbReference>
<dbReference type="InterPro" id="IPR041872">
    <property type="entry name" value="Anticodon_Met"/>
</dbReference>
<evidence type="ECO:0000313" key="16">
    <source>
        <dbReference type="Proteomes" id="UP001529275"/>
    </source>
</evidence>
<protein>
    <recommendedName>
        <fullName evidence="13">Methionine--tRNA ligase</fullName>
        <ecNumber evidence="13">6.1.1.10</ecNumber>
    </recommendedName>
    <alternativeName>
        <fullName evidence="13">Methionyl-tRNA synthetase</fullName>
        <shortName evidence="13">MetRS</shortName>
    </alternativeName>
</protein>
<sequence length="664" mass="76011">MKKGGTAYNTSFYKDVFYFEGGDMMKDPKDYYLTTAITYTSGKPHIGNTYEIILADAIARSKRQEGYNVYFQTGTDEHGQKIELKAQEAGIPPKQFVDEKAAVVKEIWDMMDTTYDRFMRTTDEYHVKQVQKIFKKLYDQGDIYLGHYEGKYCTACESFFTESQLVDGKCPDCGGEVHDAKEEAYFFKLSKYADRLIQHIEEHPEFIQPVSRKNEMMNNFLKPGLQDLCVSRTSFKWSIPVDFDPKHVVYVWIDALTNYITGLGYDVDGNHGELYKKYWPADLHLIGKDIVRFHTIYWPIMLMALDIPLPKQVFGHPWLLQGESKMSKSKGNVIYADDLVKIFGVDAVRYYVLHEIPYDNDGSITWDLLVERINSDLANILGNLVNRTIAMTNKYFDGIVTNPGVSEPVDDELKEIALAMPKKVQAYMDEFKASKALDEIFVLLRRTNKYIDDTMPWALAKDESKKDRLATVLYNLIEAIRFAAIALEPYMPSTSTKILDQINTDQRNFLDLNTFGLYQEGTKVTEKPQQLFARLDPKEVEKKVEALYPQKEEKQEDDNQITIDDFAKIELVVGTVEKCEKHPDADKLLVSQINIGKETRQIVSGIADFYTPEDMIGKKVIVVSNLKPAKLRGVESQGMILAGSKKKMLELVSVENLPNGTKIR</sequence>
<dbReference type="SUPFAM" id="SSF50249">
    <property type="entry name" value="Nucleic acid-binding proteins"/>
    <property type="match status" value="1"/>
</dbReference>
<comment type="subcellular location">
    <subcellularLocation>
        <location evidence="2 13">Cytoplasm</location>
    </subcellularLocation>
</comment>
<evidence type="ECO:0000256" key="4">
    <source>
        <dbReference type="ARBA" id="ARBA00022490"/>
    </source>
</evidence>
<dbReference type="InterPro" id="IPR014729">
    <property type="entry name" value="Rossmann-like_a/b/a_fold"/>
</dbReference>
<evidence type="ECO:0000256" key="2">
    <source>
        <dbReference type="ARBA" id="ARBA00004496"/>
    </source>
</evidence>
<evidence type="ECO:0000256" key="8">
    <source>
        <dbReference type="ARBA" id="ARBA00022840"/>
    </source>
</evidence>
<keyword evidence="6 13" id="KW-0436">Ligase</keyword>
<dbReference type="RefSeq" id="WP_277985399.1">
    <property type="nucleotide sequence ID" value="NZ_JAUDCK010000004.1"/>
</dbReference>
<keyword evidence="4 13" id="KW-0963">Cytoplasm</keyword>
<reference evidence="16" key="1">
    <citation type="submission" date="2023-06" db="EMBL/GenBank/DDBJ databases">
        <title>Identification and characterization of horizontal gene transfer across gut microbiota members of farm animals based on homology search.</title>
        <authorList>
            <person name="Zeman M."/>
            <person name="Kubasova T."/>
            <person name="Jahodarova E."/>
            <person name="Nykrynova M."/>
            <person name="Rychlik I."/>
        </authorList>
    </citation>
    <scope>NUCLEOTIDE SEQUENCE [LARGE SCALE GENOMIC DNA]</scope>
    <source>
        <strain evidence="16">ET341</strain>
    </source>
</reference>
<dbReference type="EMBL" id="JAUDCK010000004">
    <property type="protein sequence ID" value="MDM8195122.1"/>
    <property type="molecule type" value="Genomic_DNA"/>
</dbReference>
<evidence type="ECO:0000256" key="10">
    <source>
        <dbReference type="ARBA" id="ARBA00022917"/>
    </source>
</evidence>
<keyword evidence="9 13" id="KW-0694">RNA-binding</keyword>